<keyword evidence="1" id="KW-0732">Signal</keyword>
<proteinExistence type="predicted"/>
<dbReference type="RefSeq" id="WP_176900610.1">
    <property type="nucleotide sequence ID" value="NZ_JABKAV010000045.1"/>
</dbReference>
<feature type="chain" id="PRO_5046364871" evidence="1">
    <location>
        <begin position="19"/>
        <end position="195"/>
    </location>
</feature>
<evidence type="ECO:0000313" key="3">
    <source>
        <dbReference type="Proteomes" id="UP000626554"/>
    </source>
</evidence>
<evidence type="ECO:0000256" key="1">
    <source>
        <dbReference type="SAM" id="SignalP"/>
    </source>
</evidence>
<keyword evidence="3" id="KW-1185">Reference proteome</keyword>
<organism evidence="2 3">
    <name type="scientific">Hymenobacter terrestris</name>
    <dbReference type="NCBI Taxonomy" id="2748310"/>
    <lineage>
        <taxon>Bacteria</taxon>
        <taxon>Pseudomonadati</taxon>
        <taxon>Bacteroidota</taxon>
        <taxon>Cytophagia</taxon>
        <taxon>Cytophagales</taxon>
        <taxon>Hymenobacteraceae</taxon>
        <taxon>Hymenobacter</taxon>
    </lineage>
</organism>
<reference evidence="2 3" key="1">
    <citation type="submission" date="2020-05" db="EMBL/GenBank/DDBJ databases">
        <title>Hymenobacter terrestris sp. nov. and Hymenobacter lapidiphilus sp. nov., isolated from regoliths in Antarctica.</title>
        <authorList>
            <person name="Sedlacek I."/>
            <person name="Pantucek R."/>
            <person name="Zeman M."/>
            <person name="Holochova P."/>
            <person name="Kralova S."/>
            <person name="Stankova E."/>
            <person name="Sedo O."/>
            <person name="Micenkova L."/>
            <person name="Svec P."/>
            <person name="Gupta V."/>
            <person name="Sood U."/>
            <person name="Korpole U.S."/>
            <person name="Lal R."/>
        </authorList>
    </citation>
    <scope>NUCLEOTIDE SEQUENCE [LARGE SCALE GENOMIC DNA]</scope>
    <source>
        <strain evidence="2 3">P5252</strain>
    </source>
</reference>
<accession>A0ABX2Q4W8</accession>
<dbReference type="Proteomes" id="UP000626554">
    <property type="component" value="Unassembled WGS sequence"/>
</dbReference>
<gene>
    <name evidence="2" type="ORF">HW556_13450</name>
</gene>
<comment type="caution">
    <text evidence="2">The sequence shown here is derived from an EMBL/GenBank/DDBJ whole genome shotgun (WGS) entry which is preliminary data.</text>
</comment>
<evidence type="ECO:0000313" key="2">
    <source>
        <dbReference type="EMBL" id="NVO85888.1"/>
    </source>
</evidence>
<dbReference type="EMBL" id="JABKAV010000045">
    <property type="protein sequence ID" value="NVO85888.1"/>
    <property type="molecule type" value="Genomic_DNA"/>
</dbReference>
<sequence length="195" mass="21718">MKSLYLPLLATVALFAQCAKPSPEVAPKGRVDYDQKSADIVRALSPSVPGMWQLRRVYVKAQSSNTGQKELGLVHDTVFQDFATLSLQPALSGRSVPDPRYATFAGLLHFRTKTYPVRFEVTASPDRLINDRGPQGTFVLAYDFPVGTHPTEPEEQYLNYLGFINENFSLEVVSGQPAMTWRGLSRGLDRIELVK</sequence>
<name>A0ABX2Q4W8_9BACT</name>
<feature type="signal peptide" evidence="1">
    <location>
        <begin position="1"/>
        <end position="18"/>
    </location>
</feature>
<protein>
    <submittedName>
        <fullName evidence="2">Uncharacterized protein</fullName>
    </submittedName>
</protein>